<reference evidence="3 4" key="1">
    <citation type="submission" date="2020-06" db="EMBL/GenBank/DDBJ databases">
        <authorList>
            <person name="Li R."/>
            <person name="Bekaert M."/>
        </authorList>
    </citation>
    <scope>NUCLEOTIDE SEQUENCE [LARGE SCALE GENOMIC DNA]</scope>
    <source>
        <strain evidence="4">wild</strain>
    </source>
</reference>
<protein>
    <submittedName>
        <fullName evidence="3">Uncharacterized protein</fullName>
    </submittedName>
</protein>
<evidence type="ECO:0000259" key="1">
    <source>
        <dbReference type="Pfam" id="PF00024"/>
    </source>
</evidence>
<feature type="domain" description="Farnesoic acid O-methyl transferase" evidence="2">
    <location>
        <begin position="34"/>
        <end position="155"/>
    </location>
</feature>
<evidence type="ECO:0000313" key="3">
    <source>
        <dbReference type="EMBL" id="CAC5396731.1"/>
    </source>
</evidence>
<name>A0A6J8CLJ0_MYTCO</name>
<dbReference type="Pfam" id="PF12248">
    <property type="entry name" value="Methyltransf_FA"/>
    <property type="match status" value="1"/>
</dbReference>
<accession>A0A6J8CLJ0</accession>
<feature type="domain" description="Apple" evidence="1">
    <location>
        <begin position="177"/>
        <end position="223"/>
    </location>
</feature>
<dbReference type="AlphaFoldDB" id="A0A6J8CLJ0"/>
<evidence type="ECO:0000259" key="2">
    <source>
        <dbReference type="Pfam" id="PF12248"/>
    </source>
</evidence>
<dbReference type="EMBL" id="CACVKT020005635">
    <property type="protein sequence ID" value="CAC5396731.1"/>
    <property type="molecule type" value="Genomic_DNA"/>
</dbReference>
<gene>
    <name evidence="3" type="ORF">MCOR_31252</name>
</gene>
<dbReference type="InterPro" id="IPR003609">
    <property type="entry name" value="Pan_app"/>
</dbReference>
<evidence type="ECO:0000313" key="4">
    <source>
        <dbReference type="Proteomes" id="UP000507470"/>
    </source>
</evidence>
<dbReference type="Pfam" id="PF00024">
    <property type="entry name" value="PAN_1"/>
    <property type="match status" value="1"/>
</dbReference>
<keyword evidence="4" id="KW-1185">Reference proteome</keyword>
<sequence>MWIKTENSGYITVQTPNISNYYTSLSTFQIFPAASRSIKFRIKACSNAFVLLSAAINLDSPDVYEICIGGGSNTVIFLRILRKGFNELEDYEFDAPEILNCSQYKTFVLDWRISGRITLMAETGIVMDWTDTSPIPIQGVGIMTAWGSDGMWIVEHFSQSTGFYCGEPGTYGNMTILSTIKKRNIVTCAFECSFRNGCLGVNFNLKTEECQITAGGQQIMKAYVQEWQFYIKC</sequence>
<dbReference type="OrthoDB" id="6044186at2759"/>
<organism evidence="3 4">
    <name type="scientific">Mytilus coruscus</name>
    <name type="common">Sea mussel</name>
    <dbReference type="NCBI Taxonomy" id="42192"/>
    <lineage>
        <taxon>Eukaryota</taxon>
        <taxon>Metazoa</taxon>
        <taxon>Spiralia</taxon>
        <taxon>Lophotrochozoa</taxon>
        <taxon>Mollusca</taxon>
        <taxon>Bivalvia</taxon>
        <taxon>Autobranchia</taxon>
        <taxon>Pteriomorphia</taxon>
        <taxon>Mytilida</taxon>
        <taxon>Mytiloidea</taxon>
        <taxon>Mytilidae</taxon>
        <taxon>Mytilinae</taxon>
        <taxon>Mytilus</taxon>
    </lineage>
</organism>
<proteinExistence type="predicted"/>
<dbReference type="InterPro" id="IPR022041">
    <property type="entry name" value="Methyltransf_FA"/>
</dbReference>
<dbReference type="Proteomes" id="UP000507470">
    <property type="component" value="Unassembled WGS sequence"/>
</dbReference>